<gene>
    <name evidence="2" type="ORF">SAMN04488570_1585</name>
</gene>
<evidence type="ECO:0008006" key="4">
    <source>
        <dbReference type="Google" id="ProtNLM"/>
    </source>
</evidence>
<keyword evidence="3" id="KW-1185">Reference proteome</keyword>
<evidence type="ECO:0000313" key="3">
    <source>
        <dbReference type="Proteomes" id="UP000198859"/>
    </source>
</evidence>
<dbReference type="InterPro" id="IPR050627">
    <property type="entry name" value="Nitroreductase/BluB"/>
</dbReference>
<dbReference type="NCBIfam" id="NF047509">
    <property type="entry name" value="Rv3131_FMN_oxido"/>
    <property type="match status" value="1"/>
</dbReference>
<dbReference type="Gene3D" id="3.40.109.10">
    <property type="entry name" value="NADH Oxidase"/>
    <property type="match status" value="1"/>
</dbReference>
<protein>
    <recommendedName>
        <fullName evidence="4">Nitroreductase family protein</fullName>
    </recommendedName>
</protein>
<dbReference type="STRING" id="642780.SAMN04488570_1585"/>
<dbReference type="SUPFAM" id="SSF55469">
    <property type="entry name" value="FMN-dependent nitroreductase-like"/>
    <property type="match status" value="2"/>
</dbReference>
<dbReference type="InterPro" id="IPR000415">
    <property type="entry name" value="Nitroreductase-like"/>
</dbReference>
<dbReference type="PANTHER" id="PTHR23026:SF123">
    <property type="entry name" value="NAD(P)H NITROREDUCTASE RV3131-RELATED"/>
    <property type="match status" value="1"/>
</dbReference>
<dbReference type="OrthoDB" id="8156917at2"/>
<dbReference type="PANTHER" id="PTHR23026">
    <property type="entry name" value="NADPH NITROREDUCTASE"/>
    <property type="match status" value="1"/>
</dbReference>
<name>A0A1H1R465_9ACTN</name>
<accession>A0A1H1R465</accession>
<dbReference type="EMBL" id="LT629757">
    <property type="protein sequence ID" value="SDS30440.1"/>
    <property type="molecule type" value="Genomic_DNA"/>
</dbReference>
<feature type="region of interest" description="Disordered" evidence="1">
    <location>
        <begin position="318"/>
        <end position="347"/>
    </location>
</feature>
<sequence>MPLQRAPARRAAVPGAVERIVDRARMAPSIHNTQPWRWRTRSPVELELWADQGRRLVHADADGRQLVVSCGTALHHALVAAHAYGFRVAVERAPDPAAPDLLARLRLAPAPPGAPVDPHAVDDLLTISERSTDRRRFTLWPVAADRVARVARAATHPDVQLLPLTEPRSRRRVDLLTEQARLAQAHDPAIVAETASWVDRGSHEGIPRAVVPVALGLRGQHPHRFDTSLVDGSERLVEASEGLVVLLTATDGPLSWLRAGEAASALWLSAAREGFSVVPLSQVVEHATSRAALSREVPGPLRRPQLLLRLGWQQIGRSSLPRTPRRPLHDVLDGGDDLLRPGGPPGP</sequence>
<evidence type="ECO:0000313" key="2">
    <source>
        <dbReference type="EMBL" id="SDS30440.1"/>
    </source>
</evidence>
<dbReference type="Gene3D" id="3.40.109.30">
    <property type="entry name" value="putative nitroreductase (tm1586), domain 2"/>
    <property type="match status" value="1"/>
</dbReference>
<dbReference type="Proteomes" id="UP000198859">
    <property type="component" value="Chromosome I"/>
</dbReference>
<evidence type="ECO:0000256" key="1">
    <source>
        <dbReference type="SAM" id="MobiDB-lite"/>
    </source>
</evidence>
<dbReference type="GO" id="GO:0016491">
    <property type="term" value="F:oxidoreductase activity"/>
    <property type="evidence" value="ECO:0007669"/>
    <property type="project" value="InterPro"/>
</dbReference>
<reference evidence="3" key="1">
    <citation type="submission" date="2016-10" db="EMBL/GenBank/DDBJ databases">
        <authorList>
            <person name="Varghese N."/>
            <person name="Submissions S."/>
        </authorList>
    </citation>
    <scope>NUCLEOTIDE SEQUENCE [LARGE SCALE GENOMIC DNA]</scope>
    <source>
        <strain evidence="3">DSM 22127</strain>
    </source>
</reference>
<dbReference type="AlphaFoldDB" id="A0A1H1R465"/>
<organism evidence="2 3">
    <name type="scientific">Nocardioides scoriae</name>
    <dbReference type="NCBI Taxonomy" id="642780"/>
    <lineage>
        <taxon>Bacteria</taxon>
        <taxon>Bacillati</taxon>
        <taxon>Actinomycetota</taxon>
        <taxon>Actinomycetes</taxon>
        <taxon>Propionibacteriales</taxon>
        <taxon>Nocardioidaceae</taxon>
        <taxon>Nocardioides</taxon>
    </lineage>
</organism>
<proteinExistence type="predicted"/>
<dbReference type="RefSeq" id="WP_091728127.1">
    <property type="nucleotide sequence ID" value="NZ_LT629757.1"/>
</dbReference>